<evidence type="ECO:0000313" key="2">
    <source>
        <dbReference type="EMBL" id="RDI98595.1"/>
    </source>
</evidence>
<dbReference type="SUPFAM" id="SSF160935">
    <property type="entry name" value="VPA0735-like"/>
    <property type="match status" value="1"/>
</dbReference>
<dbReference type="PANTHER" id="PTHR36509:SF3">
    <property type="entry name" value="SIGNAL PEPTIDE PROTEIN"/>
    <property type="match status" value="1"/>
</dbReference>
<dbReference type="Gene3D" id="2.60.120.600">
    <property type="entry name" value="Domain of unknown function DUF1214, C-terminal domain"/>
    <property type="match status" value="1"/>
</dbReference>
<dbReference type="Pfam" id="PF06742">
    <property type="entry name" value="DUF1214"/>
    <property type="match status" value="1"/>
</dbReference>
<dbReference type="EMBL" id="QQSY01000002">
    <property type="protein sequence ID" value="RDI98595.1"/>
    <property type="molecule type" value="Genomic_DNA"/>
</dbReference>
<reference evidence="2 3" key="1">
    <citation type="submission" date="2018-07" db="EMBL/GenBank/DDBJ databases">
        <title>Dyella solisilvae sp. nov., isolated from the pine and broad-leaved mixed forest soil.</title>
        <authorList>
            <person name="Gao Z."/>
            <person name="Qiu L."/>
        </authorList>
    </citation>
    <scope>NUCLEOTIDE SEQUENCE [LARGE SCALE GENOMIC DNA]</scope>
    <source>
        <strain evidence="2 3">DHG54</strain>
    </source>
</reference>
<dbReference type="OrthoDB" id="272779at2"/>
<dbReference type="InterPro" id="IPR037049">
    <property type="entry name" value="DUF1214_C_sf"/>
</dbReference>
<dbReference type="AlphaFoldDB" id="A0A370K7G6"/>
<accession>A0A370K7G6</accession>
<dbReference type="PANTHER" id="PTHR36509">
    <property type="entry name" value="BLL3101 PROTEIN"/>
    <property type="match status" value="1"/>
</dbReference>
<comment type="caution">
    <text evidence="2">The sequence shown here is derived from an EMBL/GenBank/DDBJ whole genome shotgun (WGS) entry which is preliminary data.</text>
</comment>
<feature type="domain" description="DUF1214" evidence="1">
    <location>
        <begin position="71"/>
        <end position="137"/>
    </location>
</feature>
<proteinExistence type="predicted"/>
<sequence>MKVTGMSGWPSRSIAWALAWLTGAALADGAPPLRMTTPIPARITTPAQVDSSIGKLGFTDGVPTPDTAGRVYDPQTRSMLQPDQQFPSLSSAHGLKANADGTTDIFFAPKRPKDAANWIQTVPGKSWFLIFRLYGPLQPWFDKSWSLEDIQPVG</sequence>
<evidence type="ECO:0000313" key="3">
    <source>
        <dbReference type="Proteomes" id="UP000254711"/>
    </source>
</evidence>
<organism evidence="2 3">
    <name type="scientific">Dyella solisilvae</name>
    <dbReference type="NCBI Taxonomy" id="1920168"/>
    <lineage>
        <taxon>Bacteria</taxon>
        <taxon>Pseudomonadati</taxon>
        <taxon>Pseudomonadota</taxon>
        <taxon>Gammaproteobacteria</taxon>
        <taxon>Lysobacterales</taxon>
        <taxon>Rhodanobacteraceae</taxon>
        <taxon>Dyella</taxon>
    </lineage>
</organism>
<dbReference type="Proteomes" id="UP000254711">
    <property type="component" value="Unassembled WGS sequence"/>
</dbReference>
<keyword evidence="3" id="KW-1185">Reference proteome</keyword>
<name>A0A370K7G6_9GAMM</name>
<dbReference type="InterPro" id="IPR010621">
    <property type="entry name" value="DUF1214"/>
</dbReference>
<evidence type="ECO:0000259" key="1">
    <source>
        <dbReference type="Pfam" id="PF06742"/>
    </source>
</evidence>
<protein>
    <submittedName>
        <fullName evidence="2">DUF1214 domain-containing protein</fullName>
    </submittedName>
</protein>
<gene>
    <name evidence="2" type="ORF">DVT68_08695</name>
</gene>